<dbReference type="OrthoDB" id="5292888at2"/>
<dbReference type="PROSITE" id="PS51186">
    <property type="entry name" value="GNAT"/>
    <property type="match status" value="1"/>
</dbReference>
<dbReference type="EMBL" id="CP025746">
    <property type="protein sequence ID" value="QAA33150.1"/>
    <property type="molecule type" value="Genomic_DNA"/>
</dbReference>
<evidence type="ECO:0000313" key="5">
    <source>
        <dbReference type="Proteomes" id="UP000286268"/>
    </source>
</evidence>
<organism evidence="4 5">
    <name type="scientific">Clostridium manihotivorum</name>
    <dbReference type="NCBI Taxonomy" id="2320868"/>
    <lineage>
        <taxon>Bacteria</taxon>
        <taxon>Bacillati</taxon>
        <taxon>Bacillota</taxon>
        <taxon>Clostridia</taxon>
        <taxon>Eubacteriales</taxon>
        <taxon>Clostridiaceae</taxon>
        <taxon>Clostridium</taxon>
    </lineage>
</organism>
<evidence type="ECO:0000313" key="4">
    <source>
        <dbReference type="EMBL" id="QAA33150.1"/>
    </source>
</evidence>
<dbReference type="Proteomes" id="UP000286268">
    <property type="component" value="Chromosome"/>
</dbReference>
<dbReference type="KEGG" id="cmah:C1I91_16740"/>
<dbReference type="RefSeq" id="WP_128213878.1">
    <property type="nucleotide sequence ID" value="NZ_CP025746.1"/>
</dbReference>
<dbReference type="Pfam" id="PF00583">
    <property type="entry name" value="Acetyltransf_1"/>
    <property type="match status" value="1"/>
</dbReference>
<dbReference type="CDD" id="cd04301">
    <property type="entry name" value="NAT_SF"/>
    <property type="match status" value="1"/>
</dbReference>
<dbReference type="GO" id="GO:0016747">
    <property type="term" value="F:acyltransferase activity, transferring groups other than amino-acyl groups"/>
    <property type="evidence" value="ECO:0007669"/>
    <property type="project" value="InterPro"/>
</dbReference>
<keyword evidence="2" id="KW-0012">Acyltransferase</keyword>
<accession>A0A3R5X2X4</accession>
<dbReference type="PANTHER" id="PTHR43420">
    <property type="entry name" value="ACETYLTRANSFERASE"/>
    <property type="match status" value="1"/>
</dbReference>
<dbReference type="SUPFAM" id="SSF55729">
    <property type="entry name" value="Acyl-CoA N-acyltransferases (Nat)"/>
    <property type="match status" value="1"/>
</dbReference>
<dbReference type="InterPro" id="IPR000182">
    <property type="entry name" value="GNAT_dom"/>
</dbReference>
<dbReference type="Gene3D" id="3.40.630.30">
    <property type="match status" value="1"/>
</dbReference>
<dbReference type="InterPro" id="IPR050680">
    <property type="entry name" value="YpeA/RimI_acetyltransf"/>
</dbReference>
<evidence type="ECO:0000259" key="3">
    <source>
        <dbReference type="PROSITE" id="PS51186"/>
    </source>
</evidence>
<feature type="domain" description="N-acetyltransferase" evidence="3">
    <location>
        <begin position="25"/>
        <end position="167"/>
    </location>
</feature>
<gene>
    <name evidence="4" type="ORF">C1I91_16740</name>
</gene>
<evidence type="ECO:0000256" key="2">
    <source>
        <dbReference type="ARBA" id="ARBA00023315"/>
    </source>
</evidence>
<protein>
    <submittedName>
        <fullName evidence="4">GNAT family N-acetyltransferase</fullName>
    </submittedName>
</protein>
<dbReference type="InterPro" id="IPR016181">
    <property type="entry name" value="Acyl_CoA_acyltransferase"/>
</dbReference>
<keyword evidence="5" id="KW-1185">Reference proteome</keyword>
<dbReference type="AlphaFoldDB" id="A0A3R5X2X4"/>
<name>A0A3R5X2X4_9CLOT</name>
<proteinExistence type="predicted"/>
<evidence type="ECO:0000256" key="1">
    <source>
        <dbReference type="ARBA" id="ARBA00022679"/>
    </source>
</evidence>
<keyword evidence="1 4" id="KW-0808">Transferase</keyword>
<sequence>MSMIRYATVDDFYILGTIHCNSWKVAYKDIVPKQFLDNITVEKRAAYFEKALREKTETDAILFDTSEPVGFITFGKCRDKDKANDFGEIWGLYLLPNRWRKGYGKELMNFAIEALRNLGFKKVSLWVLEENLSAIRFYEKLGFLFDGTVKELNIGKAINECRYVKTI</sequence>
<reference evidence="4 5" key="1">
    <citation type="submission" date="2018-01" db="EMBL/GenBank/DDBJ databases">
        <title>Genome Sequencing and Assembly of Anaerobacter polyendosporus strain CT4.</title>
        <authorList>
            <person name="Tachaapaikoon C."/>
            <person name="Sutheeworapong S."/>
            <person name="Jenjaroenpun P."/>
            <person name="Wongsurawat T."/>
            <person name="Nookeaw I."/>
            <person name="Cheawchanlertfa P."/>
            <person name="Kosugi A."/>
            <person name="Cheevadhanarak S."/>
            <person name="Ratanakhanokchai K."/>
        </authorList>
    </citation>
    <scope>NUCLEOTIDE SEQUENCE [LARGE SCALE GENOMIC DNA]</scope>
    <source>
        <strain evidence="4 5">CT4</strain>
    </source>
</reference>